<dbReference type="InterPro" id="IPR050951">
    <property type="entry name" value="Retrovirus_Pol_polyprotein"/>
</dbReference>
<organism evidence="1 2">
    <name type="scientific">Dryococelus australis</name>
    <dbReference type="NCBI Taxonomy" id="614101"/>
    <lineage>
        <taxon>Eukaryota</taxon>
        <taxon>Metazoa</taxon>
        <taxon>Ecdysozoa</taxon>
        <taxon>Arthropoda</taxon>
        <taxon>Hexapoda</taxon>
        <taxon>Insecta</taxon>
        <taxon>Pterygota</taxon>
        <taxon>Neoptera</taxon>
        <taxon>Polyneoptera</taxon>
        <taxon>Phasmatodea</taxon>
        <taxon>Verophasmatodea</taxon>
        <taxon>Anareolatae</taxon>
        <taxon>Phasmatidae</taxon>
        <taxon>Eurycanthinae</taxon>
        <taxon>Dryococelus</taxon>
    </lineage>
</organism>
<dbReference type="PANTHER" id="PTHR37984">
    <property type="entry name" value="PROTEIN CBG26694"/>
    <property type="match status" value="1"/>
</dbReference>
<dbReference type="InterPro" id="IPR043128">
    <property type="entry name" value="Rev_trsase/Diguanyl_cyclase"/>
</dbReference>
<evidence type="ECO:0000313" key="2">
    <source>
        <dbReference type="Proteomes" id="UP001159363"/>
    </source>
</evidence>
<reference evidence="1 2" key="1">
    <citation type="submission" date="2023-02" db="EMBL/GenBank/DDBJ databases">
        <title>LHISI_Scaffold_Assembly.</title>
        <authorList>
            <person name="Stuart O.P."/>
            <person name="Cleave R."/>
            <person name="Magrath M.J.L."/>
            <person name="Mikheyev A.S."/>
        </authorList>
    </citation>
    <scope>NUCLEOTIDE SEQUENCE [LARGE SCALE GENOMIC DNA]</scope>
    <source>
        <strain evidence="1">Daus_M_001</strain>
        <tissue evidence="1">Leg muscle</tissue>
    </source>
</reference>
<dbReference type="Proteomes" id="UP001159363">
    <property type="component" value="Chromosome X"/>
</dbReference>
<dbReference type="EMBL" id="JARBHB010000004">
    <property type="protein sequence ID" value="KAJ8887646.1"/>
    <property type="molecule type" value="Genomic_DNA"/>
</dbReference>
<sequence length="279" mass="32356">MIGGKIDKNLDTYNVKINTHESESPTKSKTEKIKASPAPTDTTQLKSYISLLIYYRQFIPVCQDLLEPLHNLLHKDVPWVWTSKCESAFNKSKTVLSKKHWWLFLDELRRLCCTTAAVRVNECNFLYLTTSLVSLVCLDKVAQETIKDQMLSKVIMIGENGWPHYCSNKLLKPFFTVQHQLSIRDRGPIEWQHVSHSSISPGKSVVHFTPWLSRCSTYSYASSFLCVDICRTIECCPACWQMQNVGNSVFRLNWPAPHEKWERIHLDLFHFNTVEYLIL</sequence>
<comment type="caution">
    <text evidence="1">The sequence shown here is derived from an EMBL/GenBank/DDBJ whole genome shotgun (WGS) entry which is preliminary data.</text>
</comment>
<accession>A0ABQ9HU84</accession>
<dbReference type="Gene3D" id="3.30.70.270">
    <property type="match status" value="1"/>
</dbReference>
<protein>
    <recommendedName>
        <fullName evidence="3">Maturase K</fullName>
    </recommendedName>
</protein>
<evidence type="ECO:0000313" key="1">
    <source>
        <dbReference type="EMBL" id="KAJ8887646.1"/>
    </source>
</evidence>
<name>A0ABQ9HU84_9NEOP</name>
<dbReference type="InterPro" id="IPR043502">
    <property type="entry name" value="DNA/RNA_pol_sf"/>
</dbReference>
<keyword evidence="2" id="KW-1185">Reference proteome</keyword>
<gene>
    <name evidence="1" type="ORF">PR048_013864</name>
</gene>
<dbReference type="SUPFAM" id="SSF56672">
    <property type="entry name" value="DNA/RNA polymerases"/>
    <property type="match status" value="1"/>
</dbReference>
<dbReference type="PANTHER" id="PTHR37984:SF5">
    <property type="entry name" value="PROTEIN NYNRIN-LIKE"/>
    <property type="match status" value="1"/>
</dbReference>
<proteinExistence type="predicted"/>
<evidence type="ECO:0008006" key="3">
    <source>
        <dbReference type="Google" id="ProtNLM"/>
    </source>
</evidence>